<gene>
    <name evidence="1" type="ORF">XF2B_07500</name>
</gene>
<proteinExistence type="predicted"/>
<protein>
    <submittedName>
        <fullName evidence="1">Uncharacterized protein</fullName>
    </submittedName>
</protein>
<sequence length="76" mass="8117">MSEDKFEPSHLPREPAIAEPDWIAGRIATVVSDRPVPAKTAALLQIEMRGPLAARRLSSGGLAALAEQLLKSLGED</sequence>
<reference evidence="1" key="1">
    <citation type="submission" date="2020-05" db="EMBL/GenBank/DDBJ databases">
        <title>Complete genome sequence of Bradyrhizobium diazoefficiens XF2 isolated from soybean nodule.</title>
        <authorList>
            <person name="Noda R."/>
            <person name="Kakizaki K."/>
            <person name="Minamisawa K."/>
        </authorList>
    </citation>
    <scope>NUCLEOTIDE SEQUENCE</scope>
    <source>
        <strain evidence="1">XF2</strain>
    </source>
</reference>
<dbReference type="EMBL" id="AP023092">
    <property type="protein sequence ID" value="BCE26981.1"/>
    <property type="molecule type" value="Genomic_DNA"/>
</dbReference>
<dbReference type="AlphaFoldDB" id="A0A809XM22"/>
<accession>A0A809XM22</accession>
<name>A0A809XM22_9BRAD</name>
<evidence type="ECO:0000313" key="1">
    <source>
        <dbReference type="EMBL" id="BCE26981.1"/>
    </source>
</evidence>
<organism evidence="1">
    <name type="scientific">Bradyrhizobium diazoefficiens</name>
    <dbReference type="NCBI Taxonomy" id="1355477"/>
    <lineage>
        <taxon>Bacteria</taxon>
        <taxon>Pseudomonadati</taxon>
        <taxon>Pseudomonadota</taxon>
        <taxon>Alphaproteobacteria</taxon>
        <taxon>Hyphomicrobiales</taxon>
        <taxon>Nitrobacteraceae</taxon>
        <taxon>Bradyrhizobium</taxon>
    </lineage>
</organism>